<evidence type="ECO:0000313" key="1">
    <source>
        <dbReference type="EMBL" id="CAB4147548.1"/>
    </source>
</evidence>
<proteinExistence type="predicted"/>
<sequence>MNKIIFSPNEANTDLILEHVPPPVLGTTLIPKWFKDAPRYQHNDKEMKVEGAWHNLTVRHCMPFLDAITSGYFMTTWIDMYISWDKGVPKIAYPETKIVEAFGVDVARYQAYFESNVPSPSGSGLFNWAWSTYWRVKTEPGVSCLFTHPMNRPDLPFRTLSGVTDTDQWYGSDVLNFALDEGFEGLIPKGTPIVQIIPFTRHTWEAQVSTEVNLEHKELRDKVNELRMNQTTSGYYRDSLHTRKRY</sequence>
<dbReference type="EMBL" id="LR796484">
    <property type="protein sequence ID" value="CAB4147548.1"/>
    <property type="molecule type" value="Genomic_DNA"/>
</dbReference>
<dbReference type="EMBL" id="LR796666">
    <property type="protein sequence ID" value="CAB4158265.1"/>
    <property type="molecule type" value="Genomic_DNA"/>
</dbReference>
<name>A0A6J5MLQ9_9CAUD</name>
<evidence type="ECO:0000313" key="2">
    <source>
        <dbReference type="EMBL" id="CAB4158265.1"/>
    </source>
</evidence>
<gene>
    <name evidence="1" type="ORF">UFOVP429_34</name>
    <name evidence="2" type="ORF">UFOVP696_133</name>
</gene>
<reference evidence="1" key="1">
    <citation type="submission" date="2020-04" db="EMBL/GenBank/DDBJ databases">
        <authorList>
            <person name="Chiriac C."/>
            <person name="Salcher M."/>
            <person name="Ghai R."/>
            <person name="Kavagutti S V."/>
        </authorList>
    </citation>
    <scope>NUCLEOTIDE SEQUENCE</scope>
</reference>
<organism evidence="1">
    <name type="scientific">uncultured Caudovirales phage</name>
    <dbReference type="NCBI Taxonomy" id="2100421"/>
    <lineage>
        <taxon>Viruses</taxon>
        <taxon>Duplodnaviria</taxon>
        <taxon>Heunggongvirae</taxon>
        <taxon>Uroviricota</taxon>
        <taxon>Caudoviricetes</taxon>
        <taxon>Peduoviridae</taxon>
        <taxon>Maltschvirus</taxon>
        <taxon>Maltschvirus maltsch</taxon>
    </lineage>
</organism>
<accession>A0A6J5MLQ9</accession>
<protein>
    <submittedName>
        <fullName evidence="1">Uncharacterized protein</fullName>
    </submittedName>
</protein>